<comment type="caution">
    <text evidence="1">The sequence shown here is derived from an EMBL/GenBank/DDBJ whole genome shotgun (WGS) entry which is preliminary data.</text>
</comment>
<accession>A0ABR2XJ07</accession>
<keyword evidence="2" id="KW-1185">Reference proteome</keyword>
<evidence type="ECO:0000313" key="1">
    <source>
        <dbReference type="EMBL" id="KAK9773759.1"/>
    </source>
</evidence>
<gene>
    <name evidence="1" type="ORF">SCAR479_09400</name>
</gene>
<sequence>MCNQYLHLSLCRRLDCEHVLGQKRRNRYCPASLRARRLGWCPDGVVAAGEFWHREGALCRPCKLAERDMRIDGANCNLLDNGGEEREINPRSSSRRVGLKDFERERKPKRKANHVEEIWYDTEDVFFKVESPKPGPASLFDGKRETDDDNARLYTEVPSMYYGFQALTIPQYDMQNFGDRNLEDWDVKMEYE</sequence>
<protein>
    <submittedName>
        <fullName evidence="1">Uncharacterized protein</fullName>
    </submittedName>
</protein>
<dbReference type="Proteomes" id="UP001465668">
    <property type="component" value="Unassembled WGS sequence"/>
</dbReference>
<evidence type="ECO:0000313" key="2">
    <source>
        <dbReference type="Proteomes" id="UP001465668"/>
    </source>
</evidence>
<organism evidence="1 2">
    <name type="scientific">Seiridium cardinale</name>
    <dbReference type="NCBI Taxonomy" id="138064"/>
    <lineage>
        <taxon>Eukaryota</taxon>
        <taxon>Fungi</taxon>
        <taxon>Dikarya</taxon>
        <taxon>Ascomycota</taxon>
        <taxon>Pezizomycotina</taxon>
        <taxon>Sordariomycetes</taxon>
        <taxon>Xylariomycetidae</taxon>
        <taxon>Amphisphaeriales</taxon>
        <taxon>Sporocadaceae</taxon>
        <taxon>Seiridium</taxon>
    </lineage>
</organism>
<dbReference type="EMBL" id="JARVKM010000047">
    <property type="protein sequence ID" value="KAK9773759.1"/>
    <property type="molecule type" value="Genomic_DNA"/>
</dbReference>
<name>A0ABR2XJ07_9PEZI</name>
<reference evidence="1 2" key="1">
    <citation type="submission" date="2024-02" db="EMBL/GenBank/DDBJ databases">
        <title>First draft genome assembly of two strains of Seiridium cardinale.</title>
        <authorList>
            <person name="Emiliani G."/>
            <person name="Scali E."/>
        </authorList>
    </citation>
    <scope>NUCLEOTIDE SEQUENCE [LARGE SCALE GENOMIC DNA]</scope>
    <source>
        <strain evidence="1 2">BM-138-000479</strain>
    </source>
</reference>
<proteinExistence type="predicted"/>